<dbReference type="PANTHER" id="PTHR31652:SF0">
    <property type="entry name" value="LIMR FAMILY PROTEIN DDB_G0283707-RELATED"/>
    <property type="match status" value="1"/>
</dbReference>
<evidence type="ECO:0000313" key="8">
    <source>
        <dbReference type="Proteomes" id="UP000485058"/>
    </source>
</evidence>
<dbReference type="InterPro" id="IPR006876">
    <property type="entry name" value="LMBR1-like_membr_prot"/>
</dbReference>
<feature type="transmembrane region" description="Helical" evidence="6">
    <location>
        <begin position="6"/>
        <end position="25"/>
    </location>
</feature>
<keyword evidence="2 6" id="KW-0812">Transmembrane</keyword>
<organism evidence="7 8">
    <name type="scientific">Haematococcus lacustris</name>
    <name type="common">Green alga</name>
    <name type="synonym">Haematococcus pluvialis</name>
    <dbReference type="NCBI Taxonomy" id="44745"/>
    <lineage>
        <taxon>Eukaryota</taxon>
        <taxon>Viridiplantae</taxon>
        <taxon>Chlorophyta</taxon>
        <taxon>core chlorophytes</taxon>
        <taxon>Chlorophyceae</taxon>
        <taxon>CS clade</taxon>
        <taxon>Chlamydomonadales</taxon>
        <taxon>Haematococcaceae</taxon>
        <taxon>Haematococcus</taxon>
    </lineage>
</organism>
<feature type="transmembrane region" description="Helical" evidence="6">
    <location>
        <begin position="393"/>
        <end position="417"/>
    </location>
</feature>
<accession>A0A699YMN0</accession>
<gene>
    <name evidence="7" type="ORF">HaLaN_04195</name>
</gene>
<comment type="caution">
    <text evidence="7">The sequence shown here is derived from an EMBL/GenBank/DDBJ whole genome shotgun (WGS) entry which is preliminary data.</text>
</comment>
<evidence type="ECO:0000256" key="1">
    <source>
        <dbReference type="ARBA" id="ARBA00004141"/>
    </source>
</evidence>
<evidence type="ECO:0000256" key="4">
    <source>
        <dbReference type="ARBA" id="ARBA00023136"/>
    </source>
</evidence>
<evidence type="ECO:0000256" key="2">
    <source>
        <dbReference type="ARBA" id="ARBA00022692"/>
    </source>
</evidence>
<dbReference type="PANTHER" id="PTHR31652">
    <property type="entry name" value="LIMR FAMILY PROTEIN DDB_G0283707-RELATED"/>
    <property type="match status" value="1"/>
</dbReference>
<dbReference type="AlphaFoldDB" id="A0A699YMN0"/>
<dbReference type="Proteomes" id="UP000485058">
    <property type="component" value="Unassembled WGS sequence"/>
</dbReference>
<sequence length="436" mass="49592">MAVFIANLVLVYAFIPFTLFLYEADSEFTFFQKIKSAVGYTLAMMVFIGMVIGIAYGLAGYVKYPTQQLTSGVLPFSAVNDRGGNFSGLNMTNFQCIPKAYLRNAVPTKDEQLCDANQPNFIIVTWRLRVSLAVYIMAIQSLIGWLLFLLFAGVGVLAAPIDWIQQFLNRPTSVITKSEYIRRARLIAQRSKAVVNMTQVMRRQERNRKWRSNLKALEREVNQLEEDEYQLERVFPQGEDGDVRWVLFMLSFWVTGFMGVAGICISLAWLVHIAVYLLPSYPLHPMLNDLFVVLDGAFSLLGVAAFSAFCLYLMVVAMKGNFIMGLDFVFIKLYPMRPGKTLMSAFLVNTGIILTMAPAIIQFCSSAFAVYGSNTDIFDVFGNQVMYLQGISWIYQFNIFLYAFYAVVFISLVMTVFKGRKKWERQRDKYAAYSDL</sequence>
<keyword evidence="4 6" id="KW-0472">Membrane</keyword>
<dbReference type="GO" id="GO:0016020">
    <property type="term" value="C:membrane"/>
    <property type="evidence" value="ECO:0007669"/>
    <property type="project" value="UniProtKB-SubCell"/>
</dbReference>
<feature type="transmembrane region" description="Helical" evidence="6">
    <location>
        <begin position="132"/>
        <end position="161"/>
    </location>
</feature>
<dbReference type="EMBL" id="BLLF01000210">
    <property type="protein sequence ID" value="GFH09108.1"/>
    <property type="molecule type" value="Genomic_DNA"/>
</dbReference>
<reference evidence="7 8" key="1">
    <citation type="submission" date="2020-02" db="EMBL/GenBank/DDBJ databases">
        <title>Draft genome sequence of Haematococcus lacustris strain NIES-144.</title>
        <authorList>
            <person name="Morimoto D."/>
            <person name="Nakagawa S."/>
            <person name="Yoshida T."/>
            <person name="Sawayama S."/>
        </authorList>
    </citation>
    <scope>NUCLEOTIDE SEQUENCE [LARGE SCALE GENOMIC DNA]</scope>
    <source>
        <strain evidence="7 8">NIES-144</strain>
    </source>
</reference>
<evidence type="ECO:0000256" key="5">
    <source>
        <dbReference type="SAM" id="Coils"/>
    </source>
</evidence>
<protein>
    <recommendedName>
        <fullName evidence="9">LIMR family protein</fullName>
    </recommendedName>
</protein>
<feature type="transmembrane region" description="Helical" evidence="6">
    <location>
        <begin position="346"/>
        <end position="373"/>
    </location>
</feature>
<feature type="coiled-coil region" evidence="5">
    <location>
        <begin position="200"/>
        <end position="234"/>
    </location>
</feature>
<keyword evidence="8" id="KW-1185">Reference proteome</keyword>
<keyword evidence="5" id="KW-0175">Coiled coil</keyword>
<evidence type="ECO:0000313" key="7">
    <source>
        <dbReference type="EMBL" id="GFH09108.1"/>
    </source>
</evidence>
<evidence type="ECO:0008006" key="9">
    <source>
        <dbReference type="Google" id="ProtNLM"/>
    </source>
</evidence>
<evidence type="ECO:0000256" key="3">
    <source>
        <dbReference type="ARBA" id="ARBA00022989"/>
    </source>
</evidence>
<feature type="transmembrane region" description="Helical" evidence="6">
    <location>
        <begin position="37"/>
        <end position="59"/>
    </location>
</feature>
<evidence type="ECO:0000256" key="6">
    <source>
        <dbReference type="SAM" id="Phobius"/>
    </source>
</evidence>
<name>A0A699YMN0_HAELA</name>
<dbReference type="Pfam" id="PF04791">
    <property type="entry name" value="LMBR1"/>
    <property type="match status" value="2"/>
</dbReference>
<proteinExistence type="predicted"/>
<comment type="subcellular location">
    <subcellularLocation>
        <location evidence="1">Membrane</location>
        <topology evidence="1">Multi-pass membrane protein</topology>
    </subcellularLocation>
</comment>
<feature type="transmembrane region" description="Helical" evidence="6">
    <location>
        <begin position="290"/>
        <end position="315"/>
    </location>
</feature>
<feature type="transmembrane region" description="Helical" evidence="6">
    <location>
        <begin position="245"/>
        <end position="278"/>
    </location>
</feature>
<keyword evidence="3 6" id="KW-1133">Transmembrane helix</keyword>